<gene>
    <name evidence="1 2" type="primary">gatC</name>
    <name evidence="2" type="ORF">A3C82_02795</name>
</gene>
<accession>A0A1G2R386</accession>
<dbReference type="EMBL" id="MHTW01000017">
    <property type="protein sequence ID" value="OHA67167.1"/>
    <property type="molecule type" value="Genomic_DNA"/>
</dbReference>
<keyword evidence="2" id="KW-0808">Transferase</keyword>
<reference evidence="2 3" key="1">
    <citation type="journal article" date="2016" name="Nat. Commun.">
        <title>Thousands of microbial genomes shed light on interconnected biogeochemical processes in an aquifer system.</title>
        <authorList>
            <person name="Anantharaman K."/>
            <person name="Brown C.T."/>
            <person name="Hug L.A."/>
            <person name="Sharon I."/>
            <person name="Castelle C.J."/>
            <person name="Probst A.J."/>
            <person name="Thomas B.C."/>
            <person name="Singh A."/>
            <person name="Wilkins M.J."/>
            <person name="Karaoz U."/>
            <person name="Brodie E.L."/>
            <person name="Williams K.H."/>
            <person name="Hubbard S.S."/>
            <person name="Banfield J.F."/>
        </authorList>
    </citation>
    <scope>NUCLEOTIDE SEQUENCE [LARGE SCALE GENOMIC DNA]</scope>
</reference>
<keyword evidence="1" id="KW-0436">Ligase</keyword>
<dbReference type="EC" id="6.3.5.-" evidence="1"/>
<comment type="catalytic activity">
    <reaction evidence="1">
        <text>L-glutamyl-tRNA(Gln) + L-glutamine + ATP + H2O = L-glutaminyl-tRNA(Gln) + L-glutamate + ADP + phosphate + H(+)</text>
        <dbReference type="Rhea" id="RHEA:17521"/>
        <dbReference type="Rhea" id="RHEA-COMP:9681"/>
        <dbReference type="Rhea" id="RHEA-COMP:9684"/>
        <dbReference type="ChEBI" id="CHEBI:15377"/>
        <dbReference type="ChEBI" id="CHEBI:15378"/>
        <dbReference type="ChEBI" id="CHEBI:29985"/>
        <dbReference type="ChEBI" id="CHEBI:30616"/>
        <dbReference type="ChEBI" id="CHEBI:43474"/>
        <dbReference type="ChEBI" id="CHEBI:58359"/>
        <dbReference type="ChEBI" id="CHEBI:78520"/>
        <dbReference type="ChEBI" id="CHEBI:78521"/>
        <dbReference type="ChEBI" id="CHEBI:456216"/>
    </reaction>
</comment>
<comment type="similarity">
    <text evidence="1">Belongs to the GatC family.</text>
</comment>
<comment type="caution">
    <text evidence="2">The sequence shown here is derived from an EMBL/GenBank/DDBJ whole genome shotgun (WGS) entry which is preliminary data.</text>
</comment>
<dbReference type="GO" id="GO:0050567">
    <property type="term" value="F:glutaminyl-tRNA synthase (glutamine-hydrolyzing) activity"/>
    <property type="evidence" value="ECO:0007669"/>
    <property type="project" value="UniProtKB-UniRule"/>
</dbReference>
<dbReference type="Pfam" id="PF02686">
    <property type="entry name" value="GatC"/>
    <property type="match status" value="1"/>
</dbReference>
<sequence>MTMISKEEVQHIAQLARIRVDEKDVEKLQKNLSEILDYFNVLGEVDVSRVEPMTHSIALQNVSREDVARSKDLTLTQKLIDMFPAIREGFLKVKAIFSR</sequence>
<dbReference type="Proteomes" id="UP000176901">
    <property type="component" value="Unassembled WGS sequence"/>
</dbReference>
<dbReference type="GO" id="GO:0050566">
    <property type="term" value="F:asparaginyl-tRNA synthase (glutamine-hydrolyzing) activity"/>
    <property type="evidence" value="ECO:0007669"/>
    <property type="project" value="RHEA"/>
</dbReference>
<dbReference type="GO" id="GO:0016740">
    <property type="term" value="F:transferase activity"/>
    <property type="evidence" value="ECO:0007669"/>
    <property type="project" value="UniProtKB-KW"/>
</dbReference>
<dbReference type="InterPro" id="IPR003837">
    <property type="entry name" value="GatC"/>
</dbReference>
<keyword evidence="1" id="KW-0547">Nucleotide-binding</keyword>
<organism evidence="2 3">
    <name type="scientific">Candidatus Wildermuthbacteria bacterium RIFCSPHIGHO2_02_FULL_47_12</name>
    <dbReference type="NCBI Taxonomy" id="1802451"/>
    <lineage>
        <taxon>Bacteria</taxon>
        <taxon>Candidatus Wildermuthiibacteriota</taxon>
    </lineage>
</organism>
<dbReference type="Gene3D" id="1.10.20.60">
    <property type="entry name" value="Glu-tRNAGln amidotransferase C subunit, N-terminal domain"/>
    <property type="match status" value="1"/>
</dbReference>
<dbReference type="GO" id="GO:0006412">
    <property type="term" value="P:translation"/>
    <property type="evidence" value="ECO:0007669"/>
    <property type="project" value="UniProtKB-UniRule"/>
</dbReference>
<proteinExistence type="inferred from homology"/>
<evidence type="ECO:0000313" key="3">
    <source>
        <dbReference type="Proteomes" id="UP000176901"/>
    </source>
</evidence>
<dbReference type="STRING" id="1802451.A3C82_02795"/>
<dbReference type="SUPFAM" id="SSF141000">
    <property type="entry name" value="Glu-tRNAGln amidotransferase C subunit"/>
    <property type="match status" value="1"/>
</dbReference>
<comment type="subunit">
    <text evidence="1">Heterotrimer of A, B and C subunits.</text>
</comment>
<keyword evidence="1" id="KW-0648">Protein biosynthesis</keyword>
<dbReference type="PANTHER" id="PTHR15004:SF0">
    <property type="entry name" value="GLUTAMYL-TRNA(GLN) AMIDOTRANSFERASE SUBUNIT C, MITOCHONDRIAL"/>
    <property type="match status" value="1"/>
</dbReference>
<evidence type="ECO:0000256" key="1">
    <source>
        <dbReference type="HAMAP-Rule" id="MF_00122"/>
    </source>
</evidence>
<evidence type="ECO:0000313" key="2">
    <source>
        <dbReference type="EMBL" id="OHA67167.1"/>
    </source>
</evidence>
<dbReference type="PANTHER" id="PTHR15004">
    <property type="entry name" value="GLUTAMYL-TRNA(GLN) AMIDOTRANSFERASE SUBUNIT C, MITOCHONDRIAL"/>
    <property type="match status" value="1"/>
</dbReference>
<comment type="catalytic activity">
    <reaction evidence="1">
        <text>L-aspartyl-tRNA(Asn) + L-glutamine + ATP + H2O = L-asparaginyl-tRNA(Asn) + L-glutamate + ADP + phosphate + 2 H(+)</text>
        <dbReference type="Rhea" id="RHEA:14513"/>
        <dbReference type="Rhea" id="RHEA-COMP:9674"/>
        <dbReference type="Rhea" id="RHEA-COMP:9677"/>
        <dbReference type="ChEBI" id="CHEBI:15377"/>
        <dbReference type="ChEBI" id="CHEBI:15378"/>
        <dbReference type="ChEBI" id="CHEBI:29985"/>
        <dbReference type="ChEBI" id="CHEBI:30616"/>
        <dbReference type="ChEBI" id="CHEBI:43474"/>
        <dbReference type="ChEBI" id="CHEBI:58359"/>
        <dbReference type="ChEBI" id="CHEBI:78515"/>
        <dbReference type="ChEBI" id="CHEBI:78516"/>
        <dbReference type="ChEBI" id="CHEBI:456216"/>
    </reaction>
</comment>
<dbReference type="GO" id="GO:0005524">
    <property type="term" value="F:ATP binding"/>
    <property type="evidence" value="ECO:0007669"/>
    <property type="project" value="UniProtKB-KW"/>
</dbReference>
<dbReference type="GO" id="GO:0006450">
    <property type="term" value="P:regulation of translational fidelity"/>
    <property type="evidence" value="ECO:0007669"/>
    <property type="project" value="InterPro"/>
</dbReference>
<protein>
    <recommendedName>
        <fullName evidence="1">Aspartyl/glutamyl-tRNA(Asn/Gln) amidotransferase subunit C</fullName>
        <shortName evidence="1">Asp/Glu-ADT subunit C</shortName>
        <ecNumber evidence="1">6.3.5.-</ecNumber>
    </recommendedName>
</protein>
<keyword evidence="1" id="KW-0067">ATP-binding</keyword>
<dbReference type="GO" id="GO:0070681">
    <property type="term" value="P:glutaminyl-tRNAGln biosynthesis via transamidation"/>
    <property type="evidence" value="ECO:0007669"/>
    <property type="project" value="TreeGrafter"/>
</dbReference>
<dbReference type="InterPro" id="IPR036113">
    <property type="entry name" value="Asp/Glu-ADT_sf_sub_c"/>
</dbReference>
<comment type="function">
    <text evidence="1">Allows the formation of correctly charged Asn-tRNA(Asn) or Gln-tRNA(Gln) through the transamidation of misacylated Asp-tRNA(Asn) or Glu-tRNA(Gln) in organisms which lack either or both of asparaginyl-tRNA or glutaminyl-tRNA synthetases. The reaction takes place in the presence of glutamine and ATP through an activated phospho-Asp-tRNA(Asn) or phospho-Glu-tRNA(Gln).</text>
</comment>
<dbReference type="NCBIfam" id="TIGR00135">
    <property type="entry name" value="gatC"/>
    <property type="match status" value="1"/>
</dbReference>
<dbReference type="HAMAP" id="MF_00122">
    <property type="entry name" value="GatC"/>
    <property type="match status" value="1"/>
</dbReference>
<dbReference type="AlphaFoldDB" id="A0A1G2R386"/>
<name>A0A1G2R386_9BACT</name>